<accession>A0ABQ0DA90</accession>
<protein>
    <recommendedName>
        <fullName evidence="3">Myb family DNA-binding domain containing protein</fullName>
    </recommendedName>
</protein>
<evidence type="ECO:0000313" key="2">
    <source>
        <dbReference type="Proteomes" id="UP001628156"/>
    </source>
</evidence>
<evidence type="ECO:0000313" key="1">
    <source>
        <dbReference type="EMBL" id="GAB1219765.1"/>
    </source>
</evidence>
<gene>
    <name evidence="1" type="ORF">ENUP19_0042G0008</name>
</gene>
<proteinExistence type="predicted"/>
<comment type="caution">
    <text evidence="1">The sequence shown here is derived from an EMBL/GenBank/DDBJ whole genome shotgun (WGS) entry which is preliminary data.</text>
</comment>
<name>A0ABQ0DA90_9EUKA</name>
<dbReference type="EMBL" id="BAAFRS010000042">
    <property type="protein sequence ID" value="GAB1219765.1"/>
    <property type="molecule type" value="Genomic_DNA"/>
</dbReference>
<evidence type="ECO:0008006" key="3">
    <source>
        <dbReference type="Google" id="ProtNLM"/>
    </source>
</evidence>
<reference evidence="1 2" key="1">
    <citation type="journal article" date="2019" name="PLoS Negl. Trop. Dis.">
        <title>Whole genome sequencing of Entamoeba nuttalli reveals mammalian host-related molecular signatures and a novel octapeptide-repeat surface protein.</title>
        <authorList>
            <person name="Tanaka M."/>
            <person name="Makiuchi T."/>
            <person name="Komiyama T."/>
            <person name="Shiina T."/>
            <person name="Osaki K."/>
            <person name="Tachibana H."/>
        </authorList>
    </citation>
    <scope>NUCLEOTIDE SEQUENCE [LARGE SCALE GENOMIC DNA]</scope>
    <source>
        <strain evidence="1 2">P19-061405</strain>
    </source>
</reference>
<sequence>MFGKYWKNNEYANNRHRWLTIKEIHERIKGITSKWEKGEYEEILKKYEGKRKRWYDILQEVYAIRKKKRIGKMKEKFKERTKGWEEEDIQAIETEIKSKNPIKELQERCKMAKIINETEKERKTQEENK</sequence>
<keyword evidence="2" id="KW-1185">Reference proteome</keyword>
<dbReference type="Proteomes" id="UP001628156">
    <property type="component" value="Unassembled WGS sequence"/>
</dbReference>
<organism evidence="1 2">
    <name type="scientific">Entamoeba nuttalli</name>
    <dbReference type="NCBI Taxonomy" id="412467"/>
    <lineage>
        <taxon>Eukaryota</taxon>
        <taxon>Amoebozoa</taxon>
        <taxon>Evosea</taxon>
        <taxon>Archamoebae</taxon>
        <taxon>Mastigamoebida</taxon>
        <taxon>Entamoebidae</taxon>
        <taxon>Entamoeba</taxon>
    </lineage>
</organism>